<dbReference type="EMBL" id="JAQQWI010000007">
    <property type="protein sequence ID" value="KAK8028032.1"/>
    <property type="molecule type" value="Genomic_DNA"/>
</dbReference>
<protein>
    <submittedName>
        <fullName evidence="2">Uncharacterized protein</fullName>
    </submittedName>
</protein>
<organism evidence="2 3">
    <name type="scientific">Apiospora marii</name>
    <dbReference type="NCBI Taxonomy" id="335849"/>
    <lineage>
        <taxon>Eukaryota</taxon>
        <taxon>Fungi</taxon>
        <taxon>Dikarya</taxon>
        <taxon>Ascomycota</taxon>
        <taxon>Pezizomycotina</taxon>
        <taxon>Sordariomycetes</taxon>
        <taxon>Xylariomycetidae</taxon>
        <taxon>Amphisphaeriales</taxon>
        <taxon>Apiosporaceae</taxon>
        <taxon>Apiospora</taxon>
    </lineage>
</organism>
<comment type="caution">
    <text evidence="2">The sequence shown here is derived from an EMBL/GenBank/DDBJ whole genome shotgun (WGS) entry which is preliminary data.</text>
</comment>
<evidence type="ECO:0000313" key="2">
    <source>
        <dbReference type="EMBL" id="KAK8028032.1"/>
    </source>
</evidence>
<evidence type="ECO:0000256" key="1">
    <source>
        <dbReference type="SAM" id="MobiDB-lite"/>
    </source>
</evidence>
<gene>
    <name evidence="2" type="ORF">PG991_005088</name>
</gene>
<evidence type="ECO:0000313" key="3">
    <source>
        <dbReference type="Proteomes" id="UP001396898"/>
    </source>
</evidence>
<feature type="region of interest" description="Disordered" evidence="1">
    <location>
        <begin position="316"/>
        <end position="349"/>
    </location>
</feature>
<reference evidence="2 3" key="1">
    <citation type="submission" date="2023-01" db="EMBL/GenBank/DDBJ databases">
        <title>Analysis of 21 Apiospora genomes using comparative genomics revels a genus with tremendous synthesis potential of carbohydrate active enzymes and secondary metabolites.</title>
        <authorList>
            <person name="Sorensen T."/>
        </authorList>
    </citation>
    <scope>NUCLEOTIDE SEQUENCE [LARGE SCALE GENOMIC DNA]</scope>
    <source>
        <strain evidence="2 3">CBS 20057</strain>
    </source>
</reference>
<dbReference type="Proteomes" id="UP001396898">
    <property type="component" value="Unassembled WGS sequence"/>
</dbReference>
<name>A0ABR1SAF1_9PEZI</name>
<proteinExistence type="predicted"/>
<sequence>MEDEKDERLRQKLIDGLENRIRPRDEVLMIRRLMAVQLGQSLGEDQINAPLSLVDPDTIEVSSESGHLQVLQRRYVEAVRRNLKARLEFAQAHDELRSIPVAAPLKRRDHHGGRDSGISSSQSLLDLHLEVAELRQRSEKLDIAQKHMEQLEEQPAGTPDFLDPEIMYKDCKPLPGVPQELIDGFTMSHDEVTESELQGHLQKLKKTVLRNKLVARKVEQEYEAAQARDPIDPKSLSPDAKLHALNAVKTTLINWIESQLIKAGDDNADAVGGTLPKAPSQGSGMVDLDTRLAGIQGQYQRHVELRKEIIALMAKRDSVKPSDSDEPTTASGAENRQQEAGLDSSTTTMIPPPYAYLLTPYLEKIQALSREQKAAIEEKTHINTSLAKQQEDAKLALEHLTQESQLLPKYPAQNRNKSPARRNLSFGEATRVSKLGVAKQVEPWIYAADSAKIATLEMVAEKVEEGMLSIDEARGAIDEVCKLLMIDVGEVQQRAGQDQDAAAVEAAQTFKSPAKRAIEIKAREEEEQKRAPKSIWSVLDGNLGAINE</sequence>
<keyword evidence="3" id="KW-1185">Reference proteome</keyword>
<accession>A0ABR1SAF1</accession>